<keyword evidence="2" id="KW-0732">Signal</keyword>
<dbReference type="Pfam" id="PF18914">
    <property type="entry name" value="DUF5666"/>
    <property type="match status" value="1"/>
</dbReference>
<keyword evidence="5" id="KW-1185">Reference proteome</keyword>
<dbReference type="EMBL" id="BAAAOR010000040">
    <property type="protein sequence ID" value="GAA1543408.1"/>
    <property type="molecule type" value="Genomic_DNA"/>
</dbReference>
<feature type="signal peptide" evidence="2">
    <location>
        <begin position="1"/>
        <end position="16"/>
    </location>
</feature>
<evidence type="ECO:0000313" key="4">
    <source>
        <dbReference type="EMBL" id="GAA1543408.1"/>
    </source>
</evidence>
<feature type="region of interest" description="Disordered" evidence="1">
    <location>
        <begin position="142"/>
        <end position="184"/>
    </location>
</feature>
<evidence type="ECO:0000259" key="3">
    <source>
        <dbReference type="Pfam" id="PF18914"/>
    </source>
</evidence>
<proteinExistence type="predicted"/>
<feature type="domain" description="DUF5666" evidence="3">
    <location>
        <begin position="193"/>
        <end position="256"/>
    </location>
</feature>
<organism evidence="4 5">
    <name type="scientific">Nocardioides humi</name>
    <dbReference type="NCBI Taxonomy" id="449461"/>
    <lineage>
        <taxon>Bacteria</taxon>
        <taxon>Bacillati</taxon>
        <taxon>Actinomycetota</taxon>
        <taxon>Actinomycetes</taxon>
        <taxon>Propionibacteriales</taxon>
        <taxon>Nocardioidaceae</taxon>
        <taxon>Nocardioides</taxon>
    </lineage>
</organism>
<evidence type="ECO:0000256" key="2">
    <source>
        <dbReference type="SAM" id="SignalP"/>
    </source>
</evidence>
<evidence type="ECO:0000313" key="5">
    <source>
        <dbReference type="Proteomes" id="UP001500842"/>
    </source>
</evidence>
<dbReference type="InterPro" id="IPR043724">
    <property type="entry name" value="DUF5666"/>
</dbReference>
<dbReference type="RefSeq" id="WP_141007068.1">
    <property type="nucleotide sequence ID" value="NZ_BAAAOR010000040.1"/>
</dbReference>
<reference evidence="4 5" key="1">
    <citation type="journal article" date="2019" name="Int. J. Syst. Evol. Microbiol.">
        <title>The Global Catalogue of Microorganisms (GCM) 10K type strain sequencing project: providing services to taxonomists for standard genome sequencing and annotation.</title>
        <authorList>
            <consortium name="The Broad Institute Genomics Platform"/>
            <consortium name="The Broad Institute Genome Sequencing Center for Infectious Disease"/>
            <person name="Wu L."/>
            <person name="Ma J."/>
        </authorList>
    </citation>
    <scope>NUCLEOTIDE SEQUENCE [LARGE SCALE GENOMIC DNA]</scope>
    <source>
        <strain evidence="4 5">JCM 14942</strain>
    </source>
</reference>
<protein>
    <recommendedName>
        <fullName evidence="3">DUF5666 domain-containing protein</fullName>
    </recommendedName>
</protein>
<feature type="chain" id="PRO_5047239042" description="DUF5666 domain-containing protein" evidence="2">
    <location>
        <begin position="17"/>
        <end position="268"/>
    </location>
</feature>
<comment type="caution">
    <text evidence="4">The sequence shown here is derived from an EMBL/GenBank/DDBJ whole genome shotgun (WGS) entry which is preliminary data.</text>
</comment>
<evidence type="ECO:0000256" key="1">
    <source>
        <dbReference type="SAM" id="MobiDB-lite"/>
    </source>
</evidence>
<name>A0ABN2BLZ4_9ACTN</name>
<gene>
    <name evidence="4" type="ORF">GCM10009788_52380</name>
</gene>
<dbReference type="PROSITE" id="PS51257">
    <property type="entry name" value="PROKAR_LIPOPROTEIN"/>
    <property type="match status" value="1"/>
</dbReference>
<accession>A0ABN2BLZ4</accession>
<dbReference type="Proteomes" id="UP001500842">
    <property type="component" value="Unassembled WGS sequence"/>
</dbReference>
<feature type="region of interest" description="Disordered" evidence="1">
    <location>
        <begin position="29"/>
        <end position="59"/>
    </location>
</feature>
<feature type="compositionally biased region" description="Gly residues" evidence="1">
    <location>
        <begin position="142"/>
        <end position="159"/>
    </location>
</feature>
<sequence>MSLLLLRPLAAGAALAVLLTGCGDDEPATVASGTEGAPNAADGGGPGGADGAGGPGGMPGTFGQIAAVDGNVLQVRSQDAGQTAVTVTDSTTVTDQVAGTLADVEVGTCVVVRTDDTGTSTDEVAATSVSVSAGADGCTGGFGGGPGGGGAGGGGGGERPSGMPTDLPTDLPTDRPSGMPDGGGRPGGLGVMGEVTAVTDAGFVVEGRDGDVTVTVGAATTYTHQVDADATALTQGRCVRVQGDADDAGAVTATAIQVSDAVDDQCGR</sequence>
<feature type="compositionally biased region" description="Gly residues" evidence="1">
    <location>
        <begin position="42"/>
        <end position="59"/>
    </location>
</feature>